<proteinExistence type="predicted"/>
<organism evidence="2 3">
    <name type="scientific">Leeuwenhoekiella aestuarii</name>
    <dbReference type="NCBI Taxonomy" id="2249426"/>
    <lineage>
        <taxon>Bacteria</taxon>
        <taxon>Pseudomonadati</taxon>
        <taxon>Bacteroidota</taxon>
        <taxon>Flavobacteriia</taxon>
        <taxon>Flavobacteriales</taxon>
        <taxon>Flavobacteriaceae</taxon>
        <taxon>Leeuwenhoekiella</taxon>
    </lineage>
</organism>
<feature type="transmembrane region" description="Helical" evidence="1">
    <location>
        <begin position="73"/>
        <end position="101"/>
    </location>
</feature>
<feature type="transmembrane region" description="Helical" evidence="1">
    <location>
        <begin position="184"/>
        <end position="214"/>
    </location>
</feature>
<protein>
    <recommendedName>
        <fullName evidence="4">Glycerophosphoryl diester phosphodiesterase family protein</fullName>
    </recommendedName>
</protein>
<dbReference type="OrthoDB" id="1049480at2"/>
<reference evidence="2 3" key="1">
    <citation type="submission" date="2018-07" db="EMBL/GenBank/DDBJ databases">
        <title>Leeuwenhoekiella genomics.</title>
        <authorList>
            <person name="Tahon G."/>
            <person name="Willems A."/>
        </authorList>
    </citation>
    <scope>NUCLEOTIDE SEQUENCE [LARGE SCALE GENOMIC DNA]</scope>
    <source>
        <strain evidence="2 3">R-50232</strain>
    </source>
</reference>
<feature type="transmembrane region" description="Helical" evidence="1">
    <location>
        <begin position="34"/>
        <end position="53"/>
    </location>
</feature>
<keyword evidence="1" id="KW-0812">Transmembrane</keyword>
<dbReference type="AlphaFoldDB" id="A0A4Q0NZ98"/>
<sequence>MKELITFKKQRELGEIITDTFKFLRLEYKPLFKALLRNAAIPFLILIGISAYYTGISTDFDMFSNDMFNAANIILPLIGLFIAVFFYYGVLYGTVLNFIKLYIKNQGVVDQDELKVLVRQDLGNLTGLTFLIAIMIFFGFMLCFFPGVYVAVPLSLTWAILVFQNQSVGDSISDSFKLVKNEWWITFATMFILGLLMWIANMVFSIPALIYTVGKGFASAEQISQGDMSSMFDWVYVLLNVLSSAVQYILAGIFAIAIAFIYFNLNEKKNQTGTFETIESIGSGND</sequence>
<evidence type="ECO:0008006" key="4">
    <source>
        <dbReference type="Google" id="ProtNLM"/>
    </source>
</evidence>
<dbReference type="Proteomes" id="UP000289821">
    <property type="component" value="Unassembled WGS sequence"/>
</dbReference>
<evidence type="ECO:0000313" key="2">
    <source>
        <dbReference type="EMBL" id="RXG17029.1"/>
    </source>
</evidence>
<feature type="transmembrane region" description="Helical" evidence="1">
    <location>
        <begin position="122"/>
        <end position="141"/>
    </location>
</feature>
<evidence type="ECO:0000256" key="1">
    <source>
        <dbReference type="SAM" id="Phobius"/>
    </source>
</evidence>
<evidence type="ECO:0000313" key="3">
    <source>
        <dbReference type="Proteomes" id="UP000289821"/>
    </source>
</evidence>
<keyword evidence="1" id="KW-0472">Membrane</keyword>
<keyword evidence="3" id="KW-1185">Reference proteome</keyword>
<feature type="transmembrane region" description="Helical" evidence="1">
    <location>
        <begin position="234"/>
        <end position="263"/>
    </location>
</feature>
<keyword evidence="1" id="KW-1133">Transmembrane helix</keyword>
<dbReference type="EMBL" id="QOVI01000002">
    <property type="protein sequence ID" value="RXG17029.1"/>
    <property type="molecule type" value="Genomic_DNA"/>
</dbReference>
<accession>A0A4Q0NZ98</accession>
<name>A0A4Q0NZ98_9FLAO</name>
<comment type="caution">
    <text evidence="2">The sequence shown here is derived from an EMBL/GenBank/DDBJ whole genome shotgun (WGS) entry which is preliminary data.</text>
</comment>
<gene>
    <name evidence="2" type="ORF">DSM04_102612</name>
</gene>
<dbReference type="RefSeq" id="WP_128760673.1">
    <property type="nucleotide sequence ID" value="NZ_QOVI01000002.1"/>
</dbReference>